<keyword evidence="5" id="KW-0663">Pyridoxal phosphate</keyword>
<dbReference type="PANTHER" id="PTHR46383">
    <property type="entry name" value="ASPARTATE AMINOTRANSFERASE"/>
    <property type="match status" value="1"/>
</dbReference>
<dbReference type="EMBL" id="NATQ01000105">
    <property type="protein sequence ID" value="OQX90083.1"/>
    <property type="molecule type" value="Genomic_DNA"/>
</dbReference>
<comment type="cofactor">
    <cofactor evidence="1 6">
        <name>pyridoxal 5'-phosphate</name>
        <dbReference type="ChEBI" id="CHEBI:597326"/>
    </cofactor>
</comment>
<dbReference type="AlphaFoldDB" id="A0A1W9RZW6"/>
<dbReference type="InterPro" id="IPR015424">
    <property type="entry name" value="PyrdxlP-dep_Trfase"/>
</dbReference>
<dbReference type="InterPro" id="IPR004838">
    <property type="entry name" value="NHTrfase_class1_PyrdxlP-BS"/>
</dbReference>
<comment type="similarity">
    <text evidence="2 6">Belongs to the class-I pyridoxal-phosphate-dependent aminotransferase family.</text>
</comment>
<evidence type="ECO:0000256" key="5">
    <source>
        <dbReference type="ARBA" id="ARBA00022898"/>
    </source>
</evidence>
<dbReference type="Gene3D" id="3.90.1150.10">
    <property type="entry name" value="Aspartate Aminotransferase, domain 1"/>
    <property type="match status" value="1"/>
</dbReference>
<feature type="domain" description="Aminotransferase class I/classII large" evidence="7">
    <location>
        <begin position="37"/>
        <end position="386"/>
    </location>
</feature>
<evidence type="ECO:0000256" key="1">
    <source>
        <dbReference type="ARBA" id="ARBA00001933"/>
    </source>
</evidence>
<dbReference type="GO" id="GO:0006520">
    <property type="term" value="P:amino acid metabolic process"/>
    <property type="evidence" value="ECO:0007669"/>
    <property type="project" value="InterPro"/>
</dbReference>
<dbReference type="InterPro" id="IPR015422">
    <property type="entry name" value="PyrdxlP-dep_Trfase_small"/>
</dbReference>
<dbReference type="Proteomes" id="UP000192611">
    <property type="component" value="Unassembled WGS sequence"/>
</dbReference>
<dbReference type="GO" id="GO:0008483">
    <property type="term" value="F:transaminase activity"/>
    <property type="evidence" value="ECO:0007669"/>
    <property type="project" value="UniProtKB-KW"/>
</dbReference>
<evidence type="ECO:0000256" key="2">
    <source>
        <dbReference type="ARBA" id="ARBA00007441"/>
    </source>
</evidence>
<accession>A0A1W9RZW6</accession>
<name>A0A1W9RZW6_9BACT</name>
<keyword evidence="4 6" id="KW-0808">Transferase</keyword>
<dbReference type="CDD" id="cd00609">
    <property type="entry name" value="AAT_like"/>
    <property type="match status" value="1"/>
</dbReference>
<dbReference type="SUPFAM" id="SSF53383">
    <property type="entry name" value="PLP-dependent transferases"/>
    <property type="match status" value="1"/>
</dbReference>
<gene>
    <name evidence="8" type="ORF">B6D57_05005</name>
</gene>
<evidence type="ECO:0000256" key="6">
    <source>
        <dbReference type="RuleBase" id="RU000481"/>
    </source>
</evidence>
<dbReference type="Gene3D" id="3.40.640.10">
    <property type="entry name" value="Type I PLP-dependent aspartate aminotransferase-like (Major domain)"/>
    <property type="match status" value="1"/>
</dbReference>
<evidence type="ECO:0000256" key="4">
    <source>
        <dbReference type="ARBA" id="ARBA00022679"/>
    </source>
</evidence>
<dbReference type="GO" id="GO:0030170">
    <property type="term" value="F:pyridoxal phosphate binding"/>
    <property type="evidence" value="ECO:0007669"/>
    <property type="project" value="InterPro"/>
</dbReference>
<sequence length="393" mass="43696">MKGDLYKRTAKWMERLGTETAFEVLARAKELEAEGKSVVHLEIGEPDFDTPANIIEAAKKALDDGYTHYGPSAGLLPFREVIAKYITETRGVETSPANIVVTPGAKPIVFFSILALVEPGDEVIYPNPGYPIYESMINFVGAEAVPIPIREENEFRIDTDELKSLVTDKTKMIVINSPQNPTGGVLTREDLKSIAEICLDRKIWVMSDEVYIKILYEGEFHSIYSFDGMKDLTILIDGASKTYAMTGWRLGFGVVPDDLAFHITRLMTNSVSHTTSFVQMAGIEAWTGPQNSVDDFVKEFKRRRDVIVGGLNEIPGISCHLPKGAFYVFPNIKGTGLKSKEMETRLLEEAGVASLSGTSFGEYGEGYLRLSYANNVDNIREALNRIRDFLLKV</sequence>
<dbReference type="PANTHER" id="PTHR46383:SF1">
    <property type="entry name" value="ASPARTATE AMINOTRANSFERASE"/>
    <property type="match status" value="1"/>
</dbReference>
<reference evidence="9" key="1">
    <citation type="submission" date="2017-03" db="EMBL/GenBank/DDBJ databases">
        <title>Novel pathways for hydrocarbon cycling and metabolic interdependencies in hydrothermal sediment communities.</title>
        <authorList>
            <person name="Dombrowski N."/>
            <person name="Seitz K."/>
            <person name="Teske A."/>
            <person name="Baker B."/>
        </authorList>
    </citation>
    <scope>NUCLEOTIDE SEQUENCE [LARGE SCALE GENOMIC DNA]</scope>
</reference>
<dbReference type="InterPro" id="IPR004839">
    <property type="entry name" value="Aminotransferase_I/II_large"/>
</dbReference>
<dbReference type="FunFam" id="3.40.640.10:FF:000033">
    <property type="entry name" value="Aspartate aminotransferase"/>
    <property type="match status" value="1"/>
</dbReference>
<evidence type="ECO:0000259" key="7">
    <source>
        <dbReference type="Pfam" id="PF00155"/>
    </source>
</evidence>
<dbReference type="InterPro" id="IPR015421">
    <property type="entry name" value="PyrdxlP-dep_Trfase_major"/>
</dbReference>
<evidence type="ECO:0000256" key="3">
    <source>
        <dbReference type="ARBA" id="ARBA00022576"/>
    </source>
</evidence>
<evidence type="ECO:0000313" key="9">
    <source>
        <dbReference type="Proteomes" id="UP000192611"/>
    </source>
</evidence>
<dbReference type="EC" id="2.6.1.-" evidence="6"/>
<comment type="caution">
    <text evidence="8">The sequence shown here is derived from an EMBL/GenBank/DDBJ whole genome shotgun (WGS) entry which is preliminary data.</text>
</comment>
<dbReference type="InterPro" id="IPR050596">
    <property type="entry name" value="AspAT/PAT-like"/>
</dbReference>
<dbReference type="PROSITE" id="PS00105">
    <property type="entry name" value="AA_TRANSFER_CLASS_1"/>
    <property type="match status" value="1"/>
</dbReference>
<dbReference type="Pfam" id="PF00155">
    <property type="entry name" value="Aminotran_1_2"/>
    <property type="match status" value="1"/>
</dbReference>
<keyword evidence="3 6" id="KW-0032">Aminotransferase</keyword>
<protein>
    <recommendedName>
        <fullName evidence="6">Aminotransferase</fullName>
        <ecNumber evidence="6">2.6.1.-</ecNumber>
    </recommendedName>
</protein>
<proteinExistence type="inferred from homology"/>
<evidence type="ECO:0000313" key="8">
    <source>
        <dbReference type="EMBL" id="OQX90083.1"/>
    </source>
</evidence>
<organism evidence="8 9">
    <name type="scientific">Candidatus Coatesbacteria bacterium 4484_99</name>
    <dbReference type="NCBI Taxonomy" id="1970774"/>
    <lineage>
        <taxon>Bacteria</taxon>
        <taxon>Candidatus Coatesiibacteriota</taxon>
    </lineage>
</organism>